<comment type="caution">
    <text evidence="1">The sequence shown here is derived from an EMBL/GenBank/DDBJ whole genome shotgun (WGS) entry which is preliminary data.</text>
</comment>
<gene>
    <name evidence="1" type="ORF">VCHENC02_0957</name>
</gene>
<dbReference type="AlphaFoldDB" id="A0A454D4S4"/>
<dbReference type="EMBL" id="AJSR01000197">
    <property type="protein sequence ID" value="EKM33611.1"/>
    <property type="molecule type" value="Genomic_DNA"/>
</dbReference>
<protein>
    <submittedName>
        <fullName evidence="1">Uncharacterized protein</fullName>
    </submittedName>
</protein>
<dbReference type="Proteomes" id="UP000008367">
    <property type="component" value="Unassembled WGS sequence"/>
</dbReference>
<name>A0A454D4S4_VIBHA</name>
<reference evidence="1 2" key="1">
    <citation type="submission" date="2012-10" db="EMBL/GenBank/DDBJ databases">
        <title>Genome sequence of Vibrio Cholerae HENC-02.</title>
        <authorList>
            <person name="Eppinger M."/>
            <person name="Hasan N.A."/>
            <person name="Sengamalay N."/>
            <person name="Hine E."/>
            <person name="Su Q."/>
            <person name="Daugherty S.C."/>
            <person name="Young S."/>
            <person name="Sadzewicz L."/>
            <person name="Tallon L."/>
            <person name="Cebula T.A."/>
            <person name="Ravel J."/>
            <person name="Colwell R.R."/>
        </authorList>
    </citation>
    <scope>NUCLEOTIDE SEQUENCE [LARGE SCALE GENOMIC DNA]</scope>
    <source>
        <strain evidence="1 2">HENC-02</strain>
    </source>
</reference>
<accession>A0A454D4S4</accession>
<organism evidence="1 2">
    <name type="scientific">Vibrio harveyi</name>
    <name type="common">Beneckea harveyi</name>
    <dbReference type="NCBI Taxonomy" id="669"/>
    <lineage>
        <taxon>Bacteria</taxon>
        <taxon>Pseudomonadati</taxon>
        <taxon>Pseudomonadota</taxon>
        <taxon>Gammaproteobacteria</taxon>
        <taxon>Vibrionales</taxon>
        <taxon>Vibrionaceae</taxon>
        <taxon>Vibrio</taxon>
    </lineage>
</organism>
<evidence type="ECO:0000313" key="1">
    <source>
        <dbReference type="EMBL" id="EKM33611.1"/>
    </source>
</evidence>
<proteinExistence type="predicted"/>
<sequence>MHQSQVPSSVNIDFLPTYMNFESLGVIFRQVLWH</sequence>
<feature type="non-terminal residue" evidence="1">
    <location>
        <position position="34"/>
    </location>
</feature>
<evidence type="ECO:0000313" key="2">
    <source>
        <dbReference type="Proteomes" id="UP000008367"/>
    </source>
</evidence>